<evidence type="ECO:0000256" key="5">
    <source>
        <dbReference type="ARBA" id="ARBA00048542"/>
    </source>
</evidence>
<comment type="catalytic activity">
    <reaction evidence="5">
        <text>N,N-dimethyl-1,4-phenylenediamine + anthranilate + 2 NAD(+) = 2-(4-dimethylaminophenyl)diazenylbenzoate + 2 NADH + 2 H(+)</text>
        <dbReference type="Rhea" id="RHEA:55872"/>
        <dbReference type="ChEBI" id="CHEBI:15378"/>
        <dbReference type="ChEBI" id="CHEBI:15783"/>
        <dbReference type="ChEBI" id="CHEBI:16567"/>
        <dbReference type="ChEBI" id="CHEBI:57540"/>
        <dbReference type="ChEBI" id="CHEBI:57945"/>
        <dbReference type="ChEBI" id="CHEBI:71579"/>
        <dbReference type="EC" id="1.7.1.17"/>
    </reaction>
    <physiologicalReaction direction="right-to-left" evidence="5">
        <dbReference type="Rhea" id="RHEA:55874"/>
    </physiologicalReaction>
</comment>
<keyword evidence="3 6" id="KW-0560">Oxidoreductase</keyword>
<dbReference type="EC" id="1.6.5.-" evidence="6"/>
<dbReference type="SUPFAM" id="SSF52218">
    <property type="entry name" value="Flavoproteins"/>
    <property type="match status" value="1"/>
</dbReference>
<evidence type="ECO:0000259" key="7">
    <source>
        <dbReference type="Pfam" id="PF02525"/>
    </source>
</evidence>
<evidence type="ECO:0000256" key="3">
    <source>
        <dbReference type="ARBA" id="ARBA00023002"/>
    </source>
</evidence>
<evidence type="ECO:0000256" key="2">
    <source>
        <dbReference type="ARBA" id="ARBA00022643"/>
    </source>
</evidence>
<evidence type="ECO:0000256" key="1">
    <source>
        <dbReference type="ARBA" id="ARBA00022630"/>
    </source>
</evidence>
<feature type="binding site" evidence="6">
    <location>
        <begin position="15"/>
        <end position="17"/>
    </location>
    <ligand>
        <name>FMN</name>
        <dbReference type="ChEBI" id="CHEBI:58210"/>
    </ligand>
</feature>
<dbReference type="Gene3D" id="3.40.50.360">
    <property type="match status" value="1"/>
</dbReference>
<dbReference type="EC" id="1.7.1.17" evidence="6"/>
<comment type="caution">
    <text evidence="8">The sequence shown here is derived from an EMBL/GenBank/DDBJ whole genome shotgun (WGS) entry which is preliminary data.</text>
</comment>
<dbReference type="InterPro" id="IPR050104">
    <property type="entry name" value="FMN-dep_NADH:Q_OxRdtase_AzoR1"/>
</dbReference>
<comment type="subunit">
    <text evidence="6">Homodimer.</text>
</comment>
<protein>
    <recommendedName>
        <fullName evidence="6">FMN dependent NADH:quinone oxidoreductase</fullName>
        <ecNumber evidence="6">1.6.5.-</ecNumber>
    </recommendedName>
    <alternativeName>
        <fullName evidence="6">Azo-dye reductase</fullName>
    </alternativeName>
    <alternativeName>
        <fullName evidence="6">FMN-dependent NADH-azo compound oxidoreductase</fullName>
    </alternativeName>
    <alternativeName>
        <fullName evidence="6">FMN-dependent NADH-azoreductase</fullName>
        <ecNumber evidence="6">1.7.1.17</ecNumber>
    </alternativeName>
</protein>
<comment type="catalytic activity">
    <reaction evidence="6">
        <text>2 a quinone + NADH + H(+) = 2 a 1,4-benzosemiquinone + NAD(+)</text>
        <dbReference type="Rhea" id="RHEA:65952"/>
        <dbReference type="ChEBI" id="CHEBI:15378"/>
        <dbReference type="ChEBI" id="CHEBI:57540"/>
        <dbReference type="ChEBI" id="CHEBI:57945"/>
        <dbReference type="ChEBI" id="CHEBI:132124"/>
        <dbReference type="ChEBI" id="CHEBI:134225"/>
    </reaction>
</comment>
<evidence type="ECO:0000256" key="4">
    <source>
        <dbReference type="ARBA" id="ARBA00023027"/>
    </source>
</evidence>
<keyword evidence="1 6" id="KW-0285">Flavoprotein</keyword>
<dbReference type="InterPro" id="IPR023048">
    <property type="entry name" value="NADH:quinone_OxRdtase_FMN_depd"/>
</dbReference>
<comment type="cofactor">
    <cofactor evidence="6">
        <name>FMN</name>
        <dbReference type="ChEBI" id="CHEBI:58210"/>
    </cofactor>
    <text evidence="6">Binds 1 FMN per subunit.</text>
</comment>
<gene>
    <name evidence="6" type="primary">azoR</name>
    <name evidence="8" type="ORF">ACFQPB_16560</name>
</gene>
<dbReference type="Pfam" id="PF02525">
    <property type="entry name" value="Flavodoxin_2"/>
    <property type="match status" value="1"/>
</dbReference>
<proteinExistence type="inferred from homology"/>
<dbReference type="PANTHER" id="PTHR43741">
    <property type="entry name" value="FMN-DEPENDENT NADH-AZOREDUCTASE 1"/>
    <property type="match status" value="1"/>
</dbReference>
<evidence type="ECO:0000313" key="8">
    <source>
        <dbReference type="EMBL" id="MFC7410479.1"/>
    </source>
</evidence>
<reference evidence="9" key="1">
    <citation type="journal article" date="2019" name="Int. J. Syst. Evol. Microbiol.">
        <title>The Global Catalogue of Microorganisms (GCM) 10K type strain sequencing project: providing services to taxonomists for standard genome sequencing and annotation.</title>
        <authorList>
            <consortium name="The Broad Institute Genomics Platform"/>
            <consortium name="The Broad Institute Genome Sequencing Center for Infectious Disease"/>
            <person name="Wu L."/>
            <person name="Ma J."/>
        </authorList>
    </citation>
    <scope>NUCLEOTIDE SEQUENCE [LARGE SCALE GENOMIC DNA]</scope>
    <source>
        <strain evidence="9">CGMCC 1.12371</strain>
    </source>
</reference>
<dbReference type="Proteomes" id="UP001596501">
    <property type="component" value="Unassembled WGS sequence"/>
</dbReference>
<dbReference type="InterPro" id="IPR003680">
    <property type="entry name" value="Flavodoxin_fold"/>
</dbReference>
<keyword evidence="9" id="KW-1185">Reference proteome</keyword>
<dbReference type="InterPro" id="IPR029039">
    <property type="entry name" value="Flavoprotein-like_sf"/>
</dbReference>
<comment type="function">
    <text evidence="6">Also exhibits azoreductase activity. Catalyzes the reductive cleavage of the azo bond in aromatic azo compounds to the corresponding amines.</text>
</comment>
<name>A0ABW2QM18_9BURK</name>
<comment type="function">
    <text evidence="6">Quinone reductase that provides resistance to thiol-specific stress caused by electrophilic quinones.</text>
</comment>
<accession>A0ABW2QM18</accession>
<comment type="caution">
    <text evidence="6">Lacks conserved residue(s) required for the propagation of feature annotation.</text>
</comment>
<keyword evidence="2 6" id="KW-0288">FMN</keyword>
<keyword evidence="4 6" id="KW-0520">NAD</keyword>
<dbReference type="PANTHER" id="PTHR43741:SF4">
    <property type="entry name" value="FMN-DEPENDENT NADH:QUINONE OXIDOREDUCTASE"/>
    <property type="match status" value="1"/>
</dbReference>
<organism evidence="8 9">
    <name type="scientific">Hydrogenophaga atypica</name>
    <dbReference type="NCBI Taxonomy" id="249409"/>
    <lineage>
        <taxon>Bacteria</taxon>
        <taxon>Pseudomonadati</taxon>
        <taxon>Pseudomonadota</taxon>
        <taxon>Betaproteobacteria</taxon>
        <taxon>Burkholderiales</taxon>
        <taxon>Comamonadaceae</taxon>
        <taxon>Hydrogenophaga</taxon>
    </lineage>
</organism>
<dbReference type="RefSeq" id="WP_382198813.1">
    <property type="nucleotide sequence ID" value="NZ_JBHTCA010000015.1"/>
</dbReference>
<comment type="similarity">
    <text evidence="6">Belongs to the azoreductase type 1 family.</text>
</comment>
<dbReference type="EMBL" id="JBHTCA010000015">
    <property type="protein sequence ID" value="MFC7410479.1"/>
    <property type="molecule type" value="Genomic_DNA"/>
</dbReference>
<feature type="binding site" evidence="6">
    <location>
        <begin position="140"/>
        <end position="143"/>
    </location>
    <ligand>
        <name>FMN</name>
        <dbReference type="ChEBI" id="CHEBI:58210"/>
    </ligand>
</feature>
<evidence type="ECO:0000313" key="9">
    <source>
        <dbReference type="Proteomes" id="UP001596501"/>
    </source>
</evidence>
<evidence type="ECO:0000256" key="6">
    <source>
        <dbReference type="HAMAP-Rule" id="MF_01216"/>
    </source>
</evidence>
<dbReference type="HAMAP" id="MF_01216">
    <property type="entry name" value="Azoreductase_type1"/>
    <property type="match status" value="1"/>
</dbReference>
<feature type="domain" description="Flavodoxin-like fold" evidence="7">
    <location>
        <begin position="1"/>
        <end position="198"/>
    </location>
</feature>
<feature type="binding site" evidence="6">
    <location>
        <position position="9"/>
    </location>
    <ligand>
        <name>FMN</name>
        <dbReference type="ChEBI" id="CHEBI:58210"/>
    </ligand>
</feature>
<sequence length="219" mass="22862">MKLLHIDASVLGAHSVSRQLTAQIVDQWVATHPGTQVEHLDLASSAPSHLSADSLGFRLPVDAAELSEVQRAENVVSERLVSQFLAADVVVVGAPLYNFSIPSQLKAWIDRVAQVGRTFKYTEKGPQGLAGGKTVIVASSRGGVYSTSEGGRALEHQESYLSTVFGFFGITDVRFVRAEGVAMGDAAKAQALASAGADIIRAVSAGRSGAEADTAVATA</sequence>